<accession>G0VEB3</accession>
<keyword evidence="2" id="KW-1185">Reference proteome</keyword>
<dbReference type="InParanoid" id="G0VEB3"/>
<reference key="2">
    <citation type="submission" date="2011-08" db="EMBL/GenBank/DDBJ databases">
        <title>Genome sequence of Naumovozyma castellii.</title>
        <authorList>
            <person name="Gordon J.L."/>
            <person name="Armisen D."/>
            <person name="Proux-Wera E."/>
            <person name="OhEigeartaigh S.S."/>
            <person name="Byrne K.P."/>
            <person name="Wolfe K.H."/>
        </authorList>
    </citation>
    <scope>NUCLEOTIDE SEQUENCE</scope>
    <source>
        <strain>Type strain:CBS 4309</strain>
    </source>
</reference>
<dbReference type="OMA" id="VWSLFQP"/>
<name>G0VEB3_NAUCA</name>
<sequence>MVRPALIRLNATLARRPVPRSLLQKQAKRLNNITDDDPTTKNLIITSLRDVWSLFQPNSINQEEDDKQYQLNYKAQLTSMVQSNELFKSVFPGKITYMTLQRKFPLLKQLELDLIEETIRQRTDNKRMPWVEWPLPLQQLDYYLNFGNFGPREFIRNDKRLYYPITGLHPHAKKCKLVDVYEGTPDNKGKLFDSFTIAILASALMVSVIAISKDNDENDDDSRTH</sequence>
<dbReference type="EMBL" id="HE576755">
    <property type="protein sequence ID" value="CCC69904.1"/>
    <property type="molecule type" value="Genomic_DNA"/>
</dbReference>
<reference evidence="1 2" key="1">
    <citation type="journal article" date="2011" name="Proc. Natl. Acad. Sci. U.S.A.">
        <title>Evolutionary erosion of yeast sex chromosomes by mating-type switching accidents.</title>
        <authorList>
            <person name="Gordon J.L."/>
            <person name="Armisen D."/>
            <person name="Proux-Wera E."/>
            <person name="Oheigeartaigh S.S."/>
            <person name="Byrne K.P."/>
            <person name="Wolfe K.H."/>
        </authorList>
    </citation>
    <scope>NUCLEOTIDE SEQUENCE [LARGE SCALE GENOMIC DNA]</scope>
    <source>
        <strain evidence="2">ATCC 76901 / BCRC 22586 / CBS 4309 / NBRC 1992 / NRRL Y-12630</strain>
    </source>
</reference>
<proteinExistence type="predicted"/>
<organism evidence="1 2">
    <name type="scientific">Naumovozyma castellii</name>
    <name type="common">Yeast</name>
    <name type="synonym">Saccharomyces castellii</name>
    <dbReference type="NCBI Taxonomy" id="27288"/>
    <lineage>
        <taxon>Eukaryota</taxon>
        <taxon>Fungi</taxon>
        <taxon>Dikarya</taxon>
        <taxon>Ascomycota</taxon>
        <taxon>Saccharomycotina</taxon>
        <taxon>Saccharomycetes</taxon>
        <taxon>Saccharomycetales</taxon>
        <taxon>Saccharomycetaceae</taxon>
        <taxon>Naumovozyma</taxon>
    </lineage>
</organism>
<dbReference type="OrthoDB" id="4069787at2759"/>
<dbReference type="eggNOG" id="ENOG502S4Y0">
    <property type="taxonomic scope" value="Eukaryota"/>
</dbReference>
<evidence type="ECO:0000313" key="1">
    <source>
        <dbReference type="EMBL" id="CCC69904.1"/>
    </source>
</evidence>
<dbReference type="GeneID" id="96903510"/>
<dbReference type="KEGG" id="ncs:NCAS_0D03230"/>
<evidence type="ECO:0000313" key="2">
    <source>
        <dbReference type="Proteomes" id="UP000001640"/>
    </source>
</evidence>
<dbReference type="RefSeq" id="XP_003676265.1">
    <property type="nucleotide sequence ID" value="XM_003676217.1"/>
</dbReference>
<evidence type="ECO:0008006" key="3">
    <source>
        <dbReference type="Google" id="ProtNLM"/>
    </source>
</evidence>
<gene>
    <name evidence="1" type="primary">NCAS0D03230</name>
    <name evidence="1" type="ordered locus">NCAS_0D03230</name>
</gene>
<protein>
    <recommendedName>
        <fullName evidence="3">Genetic interactor of prohibitin 7, mitochondrial</fullName>
    </recommendedName>
</protein>
<dbReference type="AlphaFoldDB" id="G0VEB3"/>
<dbReference type="Proteomes" id="UP000001640">
    <property type="component" value="Chromosome 4"/>
</dbReference>
<dbReference type="HOGENOM" id="CLU_1230226_0_0_1"/>